<dbReference type="Pfam" id="PF09493">
    <property type="entry name" value="DUF2389"/>
    <property type="match status" value="1"/>
</dbReference>
<reference evidence="1 2" key="1">
    <citation type="submission" date="2019-12" db="EMBL/GenBank/DDBJ databases">
        <title>Shewanella insulae sp. nov., isolated from a tidal flat.</title>
        <authorList>
            <person name="Yoon J.-H."/>
        </authorList>
    </citation>
    <scope>NUCLEOTIDE SEQUENCE [LARGE SCALE GENOMIC DNA]</scope>
    <source>
        <strain evidence="1 2">JBTF-M18</strain>
    </source>
</reference>
<evidence type="ECO:0000313" key="2">
    <source>
        <dbReference type="Proteomes" id="UP000474778"/>
    </source>
</evidence>
<organism evidence="1 2">
    <name type="scientific">Shewanella insulae</name>
    <dbReference type="NCBI Taxonomy" id="2681496"/>
    <lineage>
        <taxon>Bacteria</taxon>
        <taxon>Pseudomonadati</taxon>
        <taxon>Pseudomonadota</taxon>
        <taxon>Gammaproteobacteria</taxon>
        <taxon>Alteromonadales</taxon>
        <taxon>Shewanellaceae</taxon>
        <taxon>Shewanella</taxon>
    </lineage>
</organism>
<dbReference type="Proteomes" id="UP000474778">
    <property type="component" value="Unassembled WGS sequence"/>
</dbReference>
<dbReference type="InterPro" id="IPR012663">
    <property type="entry name" value="CHP02450_Tryp"/>
</dbReference>
<sequence>MNRLHPKKLLQSKWTKVTPQAREKHFIVIEVDYDEHRNVQGCVIEALHSGRQYAIDWRSLKDSDIWLVGWR</sequence>
<gene>
    <name evidence="1" type="ORF">GNT65_09110</name>
</gene>
<protein>
    <submittedName>
        <fullName evidence="1">TIGR02450 family Trp-rich protein</fullName>
    </submittedName>
</protein>
<dbReference type="NCBIfam" id="TIGR02450">
    <property type="entry name" value="TIGR02450 family Trp-rich protein"/>
    <property type="match status" value="1"/>
</dbReference>
<keyword evidence="2" id="KW-1185">Reference proteome</keyword>
<name>A0A6L7HYR2_9GAMM</name>
<dbReference type="EMBL" id="WRPA01000006">
    <property type="protein sequence ID" value="MXR68824.1"/>
    <property type="molecule type" value="Genomic_DNA"/>
</dbReference>
<dbReference type="AlphaFoldDB" id="A0A6L7HYR2"/>
<evidence type="ECO:0000313" key="1">
    <source>
        <dbReference type="EMBL" id="MXR68824.1"/>
    </source>
</evidence>
<dbReference type="RefSeq" id="WP_160795430.1">
    <property type="nucleotide sequence ID" value="NZ_CANMWR010000021.1"/>
</dbReference>
<proteinExistence type="predicted"/>
<comment type="caution">
    <text evidence="1">The sequence shown here is derived from an EMBL/GenBank/DDBJ whole genome shotgun (WGS) entry which is preliminary data.</text>
</comment>
<accession>A0A6L7HYR2</accession>